<organism evidence="5">
    <name type="scientific">viral metagenome</name>
    <dbReference type="NCBI Taxonomy" id="1070528"/>
    <lineage>
        <taxon>unclassified sequences</taxon>
        <taxon>metagenomes</taxon>
        <taxon>organismal metagenomes</taxon>
    </lineage>
</organism>
<protein>
    <recommendedName>
        <fullName evidence="6">Proliferating cell nuclear antigen PCNA N-terminal domain-containing protein</fullName>
    </recommendedName>
</protein>
<proteinExistence type="inferred from homology"/>
<evidence type="ECO:0000256" key="2">
    <source>
        <dbReference type="ARBA" id="ARBA00023125"/>
    </source>
</evidence>
<dbReference type="PANTHER" id="PTHR11352:SF0">
    <property type="entry name" value="PROLIFERATING CELL NUCLEAR ANTIGEN"/>
    <property type="match status" value="1"/>
</dbReference>
<feature type="domain" description="Proliferating cell nuclear antigen PCNA C-terminal" evidence="4">
    <location>
        <begin position="141"/>
        <end position="258"/>
    </location>
</feature>
<dbReference type="InterPro" id="IPR022648">
    <property type="entry name" value="Pr_cel_nuc_antig_N"/>
</dbReference>
<dbReference type="GO" id="GO:0030337">
    <property type="term" value="F:DNA polymerase processivity factor activity"/>
    <property type="evidence" value="ECO:0007669"/>
    <property type="project" value="InterPro"/>
</dbReference>
<keyword evidence="2" id="KW-0238">DNA-binding</keyword>
<comment type="similarity">
    <text evidence="1">Belongs to the PCNA family.</text>
</comment>
<dbReference type="InterPro" id="IPR022649">
    <property type="entry name" value="Pr_cel_nuc_antig_C"/>
</dbReference>
<evidence type="ECO:0008006" key="6">
    <source>
        <dbReference type="Google" id="ProtNLM"/>
    </source>
</evidence>
<dbReference type="PANTHER" id="PTHR11352">
    <property type="entry name" value="PROLIFERATING CELL NUCLEAR ANTIGEN"/>
    <property type="match status" value="1"/>
</dbReference>
<evidence type="ECO:0000259" key="3">
    <source>
        <dbReference type="Pfam" id="PF00705"/>
    </source>
</evidence>
<reference evidence="5" key="1">
    <citation type="journal article" date="2020" name="Nature">
        <title>Giant virus diversity and host interactions through global metagenomics.</title>
        <authorList>
            <person name="Schulz F."/>
            <person name="Roux S."/>
            <person name="Paez-Espino D."/>
            <person name="Jungbluth S."/>
            <person name="Walsh D.A."/>
            <person name="Denef V.J."/>
            <person name="McMahon K.D."/>
            <person name="Konstantinidis K.T."/>
            <person name="Eloe-Fadrosh E.A."/>
            <person name="Kyrpides N.C."/>
            <person name="Woyke T."/>
        </authorList>
    </citation>
    <scope>NUCLEOTIDE SEQUENCE</scope>
    <source>
        <strain evidence="5">GVMAG-M-3300023179-62</strain>
    </source>
</reference>
<sequence length="278" mass="30918">MPITFKCKTGEAYQIKILAELLTNNLKHGCFDVTDDGITLRMFDQPRRTLVDMNLQAENFALYKFKSGDKFCLGLNLNHFHKMLKSIKKKDSLQLFISSDTPNELGIKTIPKENTRVTTSGIKIQNIQNVDADVPLGYGKPVIVPSPDFQKMCKELSSIGSTNIRVKSRGFHIDFIADADGILKRKVRLGESDDSDDEETGDVAVNSYDATFTTDQFTRINKIAGLGSTMQIFPGTNELPLLFRSSVGSLGKISVYIKSKELLDKEMGVSDSDDSEDD</sequence>
<dbReference type="EMBL" id="MN739859">
    <property type="protein sequence ID" value="QHT74906.1"/>
    <property type="molecule type" value="Genomic_DNA"/>
</dbReference>
<dbReference type="GO" id="GO:0003677">
    <property type="term" value="F:DNA binding"/>
    <property type="evidence" value="ECO:0007669"/>
    <property type="project" value="UniProtKB-KW"/>
</dbReference>
<evidence type="ECO:0000256" key="1">
    <source>
        <dbReference type="ARBA" id="ARBA00010462"/>
    </source>
</evidence>
<dbReference type="SUPFAM" id="SSF55979">
    <property type="entry name" value="DNA clamp"/>
    <property type="match status" value="2"/>
</dbReference>
<dbReference type="Gene3D" id="3.70.10.10">
    <property type="match status" value="1"/>
</dbReference>
<evidence type="ECO:0000259" key="4">
    <source>
        <dbReference type="Pfam" id="PF02747"/>
    </source>
</evidence>
<accession>A0A6C0H3T5</accession>
<feature type="domain" description="Proliferating cell nuclear antigen PCNA N-terminal" evidence="3">
    <location>
        <begin position="8"/>
        <end position="128"/>
    </location>
</feature>
<dbReference type="InterPro" id="IPR000730">
    <property type="entry name" value="Pr_cel_nuc_antig"/>
</dbReference>
<dbReference type="Pfam" id="PF00705">
    <property type="entry name" value="PCNA_N"/>
    <property type="match status" value="1"/>
</dbReference>
<dbReference type="Pfam" id="PF02747">
    <property type="entry name" value="PCNA_C"/>
    <property type="match status" value="1"/>
</dbReference>
<evidence type="ECO:0000313" key="5">
    <source>
        <dbReference type="EMBL" id="QHT74906.1"/>
    </source>
</evidence>
<dbReference type="AlphaFoldDB" id="A0A6C0H3T5"/>
<name>A0A6C0H3T5_9ZZZZ</name>
<dbReference type="GO" id="GO:0006275">
    <property type="term" value="P:regulation of DNA replication"/>
    <property type="evidence" value="ECO:0007669"/>
    <property type="project" value="InterPro"/>
</dbReference>
<dbReference type="GO" id="GO:0006272">
    <property type="term" value="P:leading strand elongation"/>
    <property type="evidence" value="ECO:0007669"/>
    <property type="project" value="TreeGrafter"/>
</dbReference>
<dbReference type="InterPro" id="IPR046938">
    <property type="entry name" value="DNA_clamp_sf"/>
</dbReference>